<dbReference type="SUPFAM" id="SSF55347">
    <property type="entry name" value="Glyceraldehyde-3-phosphate dehydrogenase-like, C-terminal domain"/>
    <property type="match status" value="1"/>
</dbReference>
<dbReference type="SMART" id="SM00859">
    <property type="entry name" value="Semialdhyde_dh"/>
    <property type="match status" value="1"/>
</dbReference>
<dbReference type="Gene3D" id="3.40.50.720">
    <property type="entry name" value="NAD(P)-binding Rossmann-like Domain"/>
    <property type="match status" value="1"/>
</dbReference>
<feature type="active site" evidence="6">
    <location>
        <position position="137"/>
    </location>
</feature>
<organism evidence="8">
    <name type="scientific">Blattabacterium sp.</name>
    <name type="common">Panesthia sp.</name>
    <dbReference type="NCBI Taxonomy" id="2712821"/>
    <lineage>
        <taxon>Bacteria</taxon>
        <taxon>Pseudomonadati</taxon>
        <taxon>Bacteroidota</taxon>
        <taxon>Flavobacteriia</taxon>
        <taxon>Flavobacteriales</taxon>
        <taxon>Blattabacteriaceae</taxon>
        <taxon>Blattabacterium</taxon>
    </lineage>
</organism>
<reference evidence="8" key="1">
    <citation type="journal article" date="2020" name="Biol. Lett.">
        <title>Evolutionary rates are correlated between cockroach symbionts and mitochondrial genomes.</title>
        <authorList>
            <person name="Arab D.A."/>
            <person name="Bourguignon T."/>
            <person name="Wang Z."/>
            <person name="Ho S.Y.W."/>
            <person name="Lo N."/>
        </authorList>
    </citation>
    <scope>NUCLEOTIDE SEQUENCE</scope>
    <source>
        <strain evidence="8">DHOG40243</strain>
    </source>
</reference>
<keyword evidence="4" id="KW-0560">Oxidoreductase</keyword>
<dbReference type="InterPro" id="IPR023013">
    <property type="entry name" value="AGPR_AS"/>
</dbReference>
<dbReference type="Gene3D" id="3.30.360.10">
    <property type="entry name" value="Dihydrodipicolinate Reductase, domain 2"/>
    <property type="match status" value="1"/>
</dbReference>
<accession>A0A6G6BSX6</accession>
<dbReference type="InterPro" id="IPR058924">
    <property type="entry name" value="AGPR_dimerisation_dom"/>
</dbReference>
<dbReference type="HAMAP" id="MF_00150">
    <property type="entry name" value="ArgC_type1"/>
    <property type="match status" value="1"/>
</dbReference>
<dbReference type="GO" id="GO:0070401">
    <property type="term" value="F:NADP+ binding"/>
    <property type="evidence" value="ECO:0007669"/>
    <property type="project" value="InterPro"/>
</dbReference>
<dbReference type="InterPro" id="IPR050085">
    <property type="entry name" value="AGPR"/>
</dbReference>
<dbReference type="GO" id="GO:0003942">
    <property type="term" value="F:N-acetyl-gamma-glutamyl-phosphate reductase activity"/>
    <property type="evidence" value="ECO:0007669"/>
    <property type="project" value="InterPro"/>
</dbReference>
<protein>
    <submittedName>
        <fullName evidence="8">N-acetyl-gamma-glutanyl-phosphate reductase</fullName>
    </submittedName>
</protein>
<dbReference type="GO" id="GO:0051287">
    <property type="term" value="F:NAD binding"/>
    <property type="evidence" value="ECO:0007669"/>
    <property type="project" value="InterPro"/>
</dbReference>
<evidence type="ECO:0000256" key="1">
    <source>
        <dbReference type="ARBA" id="ARBA00022571"/>
    </source>
</evidence>
<keyword evidence="2" id="KW-0028">Amino-acid biosynthesis</keyword>
<evidence type="ECO:0000313" key="8">
    <source>
        <dbReference type="EMBL" id="QID55049.1"/>
    </source>
</evidence>
<feature type="non-terminal residue" evidence="8">
    <location>
        <position position="327"/>
    </location>
</feature>
<evidence type="ECO:0000259" key="7">
    <source>
        <dbReference type="SMART" id="SM00859"/>
    </source>
</evidence>
<evidence type="ECO:0000256" key="3">
    <source>
        <dbReference type="ARBA" id="ARBA00022857"/>
    </source>
</evidence>
<dbReference type="InterPro" id="IPR000706">
    <property type="entry name" value="AGPR_type-1"/>
</dbReference>
<dbReference type="PROSITE" id="PS01224">
    <property type="entry name" value="ARGC"/>
    <property type="match status" value="1"/>
</dbReference>
<evidence type="ECO:0000256" key="6">
    <source>
        <dbReference type="PROSITE-ProRule" id="PRU10010"/>
    </source>
</evidence>
<dbReference type="PANTHER" id="PTHR32338:SF10">
    <property type="entry name" value="N-ACETYL-GAMMA-GLUTAMYL-PHOSPHATE REDUCTASE, CHLOROPLASTIC-RELATED"/>
    <property type="match status" value="1"/>
</dbReference>
<keyword evidence="1" id="KW-0055">Arginine biosynthesis</keyword>
<evidence type="ECO:0000256" key="5">
    <source>
        <dbReference type="ARBA" id="ARBA00029440"/>
    </source>
</evidence>
<dbReference type="InterPro" id="IPR000534">
    <property type="entry name" value="Semialdehyde_DH_NAD-bd"/>
</dbReference>
<dbReference type="InterPro" id="IPR036291">
    <property type="entry name" value="NAD(P)-bd_dom_sf"/>
</dbReference>
<dbReference type="EMBL" id="MN041069">
    <property type="protein sequence ID" value="QID55049.1"/>
    <property type="molecule type" value="Genomic_DNA"/>
</dbReference>
<proteinExistence type="inferred from homology"/>
<name>A0A6G6BSX6_9FLAO</name>
<feature type="domain" description="Semialdehyde dehydrogenase NAD-binding" evidence="7">
    <location>
        <begin position="3"/>
        <end position="129"/>
    </location>
</feature>
<evidence type="ECO:0000256" key="4">
    <source>
        <dbReference type="ARBA" id="ARBA00023002"/>
    </source>
</evidence>
<sequence length="327" mass="37535">MIEIGIIGGAGYTAGELIRLMIHHPKIRIKNIVSKSHTGELIHLIHQDLLGEIEIKNIRFIHDLRSKEIDIVFLCSGHGQSRRELHHISENIKVIDLSQDFRIKIQSIFNNRNFVYGLPELQKETIQKSNNIANPGCFATAILLAILPLAKNQLLKKDIHISAITGSTGSGRKLSDTNHFSWRTNNISAYKIFKHQHLQEIEQTIHQVQNNFDSKIYFVPYRGNFSRGIITTLYTYSIFSLKKNQEIYKEYYKNHPFVKISDINIDIKQVINTNKCILYLIQEKNKLIVISIIDNLIKGASGQAIQNMNLMFGLDETCGLRLKSIRF</sequence>
<dbReference type="SUPFAM" id="SSF51735">
    <property type="entry name" value="NAD(P)-binding Rossmann-fold domains"/>
    <property type="match status" value="1"/>
</dbReference>
<dbReference type="NCBIfam" id="TIGR01850">
    <property type="entry name" value="argC"/>
    <property type="match status" value="1"/>
</dbReference>
<keyword evidence="3" id="KW-0521">NADP</keyword>
<dbReference type="PANTHER" id="PTHR32338">
    <property type="entry name" value="N-ACETYL-GAMMA-GLUTAMYL-PHOSPHATE REDUCTASE, CHLOROPLASTIC-RELATED-RELATED"/>
    <property type="match status" value="1"/>
</dbReference>
<dbReference type="CDD" id="cd23934">
    <property type="entry name" value="AGPR_1_C"/>
    <property type="match status" value="1"/>
</dbReference>
<dbReference type="AlphaFoldDB" id="A0A6G6BSX6"/>
<evidence type="ECO:0000256" key="2">
    <source>
        <dbReference type="ARBA" id="ARBA00022605"/>
    </source>
</evidence>
<dbReference type="CDD" id="cd17895">
    <property type="entry name" value="AGPR_1_N"/>
    <property type="match status" value="1"/>
</dbReference>
<comment type="pathway">
    <text evidence="5">Amino-acid biosynthesis.</text>
</comment>
<dbReference type="GO" id="GO:0006526">
    <property type="term" value="P:L-arginine biosynthetic process"/>
    <property type="evidence" value="ECO:0007669"/>
    <property type="project" value="UniProtKB-KW"/>
</dbReference>
<dbReference type="Pfam" id="PF01118">
    <property type="entry name" value="Semialdhyde_dh"/>
    <property type="match status" value="1"/>
</dbReference>
<dbReference type="Pfam" id="PF22698">
    <property type="entry name" value="Semialdhyde_dhC_1"/>
    <property type="match status" value="1"/>
</dbReference>